<dbReference type="InterPro" id="IPR027417">
    <property type="entry name" value="P-loop_NTPase"/>
</dbReference>
<dbReference type="FunFam" id="3.40.50.300:FF:000221">
    <property type="entry name" value="Multidrug ABC transporter ATP-binding protein"/>
    <property type="match status" value="1"/>
</dbReference>
<dbReference type="InterPro" id="IPR003593">
    <property type="entry name" value="AAA+_ATPase"/>
</dbReference>
<feature type="transmembrane region" description="Helical" evidence="9">
    <location>
        <begin position="162"/>
        <end position="182"/>
    </location>
</feature>
<feature type="domain" description="ABC transporter" evidence="10">
    <location>
        <begin position="334"/>
        <end position="568"/>
    </location>
</feature>
<evidence type="ECO:0000256" key="2">
    <source>
        <dbReference type="ARBA" id="ARBA00022448"/>
    </source>
</evidence>
<dbReference type="PANTHER" id="PTHR24221">
    <property type="entry name" value="ATP-BINDING CASSETTE SUB-FAMILY B"/>
    <property type="match status" value="1"/>
</dbReference>
<protein>
    <submittedName>
        <fullName evidence="12">ATP-binding cassette, subfamily B</fullName>
    </submittedName>
</protein>
<feature type="transmembrane region" description="Helical" evidence="9">
    <location>
        <begin position="60"/>
        <end position="83"/>
    </location>
</feature>
<keyword evidence="3" id="KW-1003">Cell membrane</keyword>
<proteinExistence type="predicted"/>
<comment type="subcellular location">
    <subcellularLocation>
        <location evidence="1">Cell membrane</location>
        <topology evidence="1">Multi-pass membrane protein</topology>
    </subcellularLocation>
</comment>
<evidence type="ECO:0000256" key="5">
    <source>
        <dbReference type="ARBA" id="ARBA00022741"/>
    </source>
</evidence>
<feature type="transmembrane region" description="Helical" evidence="9">
    <location>
        <begin position="20"/>
        <end position="40"/>
    </location>
</feature>
<organism evidence="12 13">
    <name type="scientific">Roseospirillum parvum</name>
    <dbReference type="NCBI Taxonomy" id="83401"/>
    <lineage>
        <taxon>Bacteria</taxon>
        <taxon>Pseudomonadati</taxon>
        <taxon>Pseudomonadota</taxon>
        <taxon>Alphaproteobacteria</taxon>
        <taxon>Rhodospirillales</taxon>
        <taxon>Rhodospirillaceae</taxon>
        <taxon>Roseospirillum</taxon>
    </lineage>
</organism>
<dbReference type="GO" id="GO:0140359">
    <property type="term" value="F:ABC-type transporter activity"/>
    <property type="evidence" value="ECO:0007669"/>
    <property type="project" value="InterPro"/>
</dbReference>
<sequence length="571" mass="61671">MIFLDILRLAEGVHARRLRLAVALKVGETLCAAVPFVVLWGMLELILRLDRPPFEACLPWLGLGLAGLLGQYLFGLFAARLAFTHGYGLMADFRVRFAEHLARLPSGFFTEARIGELTSLVSDSVRMIEDVFTHLVGELVAAAVLPLVVGVLLLWIDWRMGLAALVTVPLAWAVPVLVGRAFNRLVGQRLRSQEEIAARLLEYIDGMPVIRAHGMGGGHFKALEAAMRDFRRAALRLEATGGLAVIGFAVALELGFVALLGLGTYLLLGGGIAGAAFLTVVVLAQKFYAPMTQTAMLVAEAAFLSRAYQRVRAVIDLPTMPEPALPKSPPGHHLTFERVDFAYRPGRPVLHGLSATIPAGQVTALVGSSGAGKSTVVQLAARLFDPDRGSVRMGGVDLREIGSEGVRARVAMVLQEVHLLDDTVAENIRLGRPEASDAEVRRAARAAQCEAFIEALPAGYETPVGEAGARLSGGEKQRLSIARALLKDAPILIMDESTAAIDAETELAFQRAFETLRQGRTVLLIAHRLSSVVRADQILVMSGGRICERGTHAELVAREGPYQRLWQASRF</sequence>
<dbReference type="PANTHER" id="PTHR24221:SF397">
    <property type="entry name" value="ABC TRANSPORTER, ATP-BINDING TRANSMEMBRANE PROTEIN"/>
    <property type="match status" value="1"/>
</dbReference>
<dbReference type="SUPFAM" id="SSF52540">
    <property type="entry name" value="P-loop containing nucleoside triphosphate hydrolases"/>
    <property type="match status" value="1"/>
</dbReference>
<feature type="domain" description="ABC transmembrane type-1" evidence="11">
    <location>
        <begin position="20"/>
        <end position="300"/>
    </location>
</feature>
<dbReference type="GO" id="GO:0016887">
    <property type="term" value="F:ATP hydrolysis activity"/>
    <property type="evidence" value="ECO:0007669"/>
    <property type="project" value="InterPro"/>
</dbReference>
<name>A0A1G8C4P2_9PROT</name>
<dbReference type="InterPro" id="IPR017871">
    <property type="entry name" value="ABC_transporter-like_CS"/>
</dbReference>
<reference evidence="13" key="1">
    <citation type="submission" date="2016-10" db="EMBL/GenBank/DDBJ databases">
        <authorList>
            <person name="Varghese N."/>
            <person name="Submissions S."/>
        </authorList>
    </citation>
    <scope>NUCLEOTIDE SEQUENCE [LARGE SCALE GENOMIC DNA]</scope>
    <source>
        <strain evidence="13">930I</strain>
    </source>
</reference>
<dbReference type="InterPro" id="IPR036640">
    <property type="entry name" value="ABC1_TM_sf"/>
</dbReference>
<dbReference type="PROSITE" id="PS00211">
    <property type="entry name" value="ABC_TRANSPORTER_1"/>
    <property type="match status" value="1"/>
</dbReference>
<dbReference type="GO" id="GO:0005524">
    <property type="term" value="F:ATP binding"/>
    <property type="evidence" value="ECO:0007669"/>
    <property type="project" value="UniProtKB-KW"/>
</dbReference>
<evidence type="ECO:0000259" key="10">
    <source>
        <dbReference type="PROSITE" id="PS50893"/>
    </source>
</evidence>
<dbReference type="PROSITE" id="PS50929">
    <property type="entry name" value="ABC_TM1F"/>
    <property type="match status" value="1"/>
</dbReference>
<dbReference type="STRING" id="83401.SAMN05421742_106201"/>
<keyword evidence="5" id="KW-0547">Nucleotide-binding</keyword>
<dbReference type="Pfam" id="PF00664">
    <property type="entry name" value="ABC_membrane"/>
    <property type="match status" value="1"/>
</dbReference>
<keyword evidence="13" id="KW-1185">Reference proteome</keyword>
<keyword evidence="7 9" id="KW-1133">Transmembrane helix</keyword>
<evidence type="ECO:0000256" key="7">
    <source>
        <dbReference type="ARBA" id="ARBA00022989"/>
    </source>
</evidence>
<dbReference type="Gene3D" id="1.20.1560.10">
    <property type="entry name" value="ABC transporter type 1, transmembrane domain"/>
    <property type="match status" value="1"/>
</dbReference>
<dbReference type="GO" id="GO:0034040">
    <property type="term" value="F:ATPase-coupled lipid transmembrane transporter activity"/>
    <property type="evidence" value="ECO:0007669"/>
    <property type="project" value="TreeGrafter"/>
</dbReference>
<dbReference type="AlphaFoldDB" id="A0A1G8C4P2"/>
<evidence type="ECO:0000313" key="12">
    <source>
        <dbReference type="EMBL" id="SDH40382.1"/>
    </source>
</evidence>
<evidence type="ECO:0000256" key="3">
    <source>
        <dbReference type="ARBA" id="ARBA00022475"/>
    </source>
</evidence>
<feature type="transmembrane region" description="Helical" evidence="9">
    <location>
        <begin position="237"/>
        <end position="259"/>
    </location>
</feature>
<dbReference type="Proteomes" id="UP000217076">
    <property type="component" value="Unassembled WGS sequence"/>
</dbReference>
<evidence type="ECO:0000256" key="6">
    <source>
        <dbReference type="ARBA" id="ARBA00022840"/>
    </source>
</evidence>
<gene>
    <name evidence="12" type="ORF">SAMN05421742_106201</name>
</gene>
<keyword evidence="4 9" id="KW-0812">Transmembrane</keyword>
<evidence type="ECO:0000256" key="8">
    <source>
        <dbReference type="ARBA" id="ARBA00023136"/>
    </source>
</evidence>
<dbReference type="EMBL" id="FNCV01000006">
    <property type="protein sequence ID" value="SDH40382.1"/>
    <property type="molecule type" value="Genomic_DNA"/>
</dbReference>
<dbReference type="InterPro" id="IPR011527">
    <property type="entry name" value="ABC1_TM_dom"/>
</dbReference>
<dbReference type="Pfam" id="PF00005">
    <property type="entry name" value="ABC_tran"/>
    <property type="match status" value="1"/>
</dbReference>
<dbReference type="SUPFAM" id="SSF90123">
    <property type="entry name" value="ABC transporter transmembrane region"/>
    <property type="match status" value="1"/>
</dbReference>
<evidence type="ECO:0000256" key="9">
    <source>
        <dbReference type="SAM" id="Phobius"/>
    </source>
</evidence>
<dbReference type="InterPro" id="IPR039421">
    <property type="entry name" value="Type_1_exporter"/>
</dbReference>
<dbReference type="InterPro" id="IPR003439">
    <property type="entry name" value="ABC_transporter-like_ATP-bd"/>
</dbReference>
<feature type="transmembrane region" description="Helical" evidence="9">
    <location>
        <begin position="265"/>
        <end position="284"/>
    </location>
</feature>
<dbReference type="SMART" id="SM00382">
    <property type="entry name" value="AAA"/>
    <property type="match status" value="1"/>
</dbReference>
<evidence type="ECO:0000256" key="4">
    <source>
        <dbReference type="ARBA" id="ARBA00022692"/>
    </source>
</evidence>
<evidence type="ECO:0000256" key="1">
    <source>
        <dbReference type="ARBA" id="ARBA00004651"/>
    </source>
</evidence>
<dbReference type="PROSITE" id="PS50893">
    <property type="entry name" value="ABC_TRANSPORTER_2"/>
    <property type="match status" value="1"/>
</dbReference>
<evidence type="ECO:0000313" key="13">
    <source>
        <dbReference type="Proteomes" id="UP000217076"/>
    </source>
</evidence>
<evidence type="ECO:0000259" key="11">
    <source>
        <dbReference type="PROSITE" id="PS50929"/>
    </source>
</evidence>
<keyword evidence="2" id="KW-0813">Transport</keyword>
<dbReference type="OrthoDB" id="9806127at2"/>
<keyword evidence="8 9" id="KW-0472">Membrane</keyword>
<feature type="transmembrane region" description="Helical" evidence="9">
    <location>
        <begin position="135"/>
        <end position="156"/>
    </location>
</feature>
<dbReference type="Gene3D" id="3.40.50.300">
    <property type="entry name" value="P-loop containing nucleotide triphosphate hydrolases"/>
    <property type="match status" value="1"/>
</dbReference>
<dbReference type="RefSeq" id="WP_092619699.1">
    <property type="nucleotide sequence ID" value="NZ_FNCV01000006.1"/>
</dbReference>
<dbReference type="GO" id="GO:0005886">
    <property type="term" value="C:plasma membrane"/>
    <property type="evidence" value="ECO:0007669"/>
    <property type="project" value="UniProtKB-SubCell"/>
</dbReference>
<keyword evidence="6 12" id="KW-0067">ATP-binding</keyword>
<accession>A0A1G8C4P2</accession>